<keyword evidence="2" id="KW-1133">Transmembrane helix</keyword>
<sequence length="269" mass="28703">MTTEPAEPVPAAPAVPPPPAAPPVAPEPAVPAAPFAPEAVAPKAPRGPRRPRPVLLTACALVLGTLAGGGVGYAVQAQRPPTPLPPLQAARPAYPAERVDPAALAAEQPAPLGIDGDLTKLLIGAPEGSAPWDDYPDKPSWISIGELAEQNGRSAGTFRDLASRGFRRAAEVDWKKDGVFYRAQLIQFTADRADEAKADHWQEFAEGANGGYRVDAVPTHWAESTEQYYYGQAAATRGTVKMRIQVFDTKPVNPDTLKDLAKRQWERLA</sequence>
<organism evidence="3 4">
    <name type="scientific">Kitasatospora xanthocidica</name>
    <dbReference type="NCBI Taxonomy" id="83382"/>
    <lineage>
        <taxon>Bacteria</taxon>
        <taxon>Bacillati</taxon>
        <taxon>Actinomycetota</taxon>
        <taxon>Actinomycetes</taxon>
        <taxon>Kitasatosporales</taxon>
        <taxon>Streptomycetaceae</taxon>
        <taxon>Kitasatospora</taxon>
    </lineage>
</organism>
<feature type="region of interest" description="Disordered" evidence="1">
    <location>
        <begin position="1"/>
        <end position="31"/>
    </location>
</feature>
<evidence type="ECO:0000313" key="3">
    <source>
        <dbReference type="EMBL" id="RGD56604.1"/>
    </source>
</evidence>
<proteinExistence type="predicted"/>
<reference evidence="3 4" key="1">
    <citation type="submission" date="2018-08" db="EMBL/GenBank/DDBJ databases">
        <title>Diversity &amp; Physiological Properties of Lignin-Decomposing Actinobacteria from Soil.</title>
        <authorList>
            <person name="Roh S.G."/>
            <person name="Kim S.B."/>
        </authorList>
    </citation>
    <scope>NUCLEOTIDE SEQUENCE [LARGE SCALE GENOMIC DNA]</scope>
    <source>
        <strain evidence="3 4">MMS17-GH009</strain>
    </source>
</reference>
<keyword evidence="4" id="KW-1185">Reference proteome</keyword>
<feature type="transmembrane region" description="Helical" evidence="2">
    <location>
        <begin position="54"/>
        <end position="75"/>
    </location>
</feature>
<dbReference type="RefSeq" id="WP_117485121.1">
    <property type="nucleotide sequence ID" value="NZ_QVIG01000001.1"/>
</dbReference>
<comment type="caution">
    <text evidence="3">The sequence shown here is derived from an EMBL/GenBank/DDBJ whole genome shotgun (WGS) entry which is preliminary data.</text>
</comment>
<keyword evidence="2" id="KW-0812">Transmembrane</keyword>
<protein>
    <submittedName>
        <fullName evidence="3">Uncharacterized protein</fullName>
    </submittedName>
</protein>
<dbReference type="Proteomes" id="UP000263377">
    <property type="component" value="Unassembled WGS sequence"/>
</dbReference>
<evidence type="ECO:0000313" key="4">
    <source>
        <dbReference type="Proteomes" id="UP000263377"/>
    </source>
</evidence>
<name>A0A372ZM11_9ACTN</name>
<accession>A0A372ZM11</accession>
<evidence type="ECO:0000256" key="2">
    <source>
        <dbReference type="SAM" id="Phobius"/>
    </source>
</evidence>
<dbReference type="AlphaFoldDB" id="A0A372ZM11"/>
<dbReference type="EMBL" id="QVIG01000001">
    <property type="protein sequence ID" value="RGD56604.1"/>
    <property type="molecule type" value="Genomic_DNA"/>
</dbReference>
<evidence type="ECO:0000256" key="1">
    <source>
        <dbReference type="SAM" id="MobiDB-lite"/>
    </source>
</evidence>
<feature type="compositionally biased region" description="Pro residues" evidence="1">
    <location>
        <begin position="7"/>
        <end position="31"/>
    </location>
</feature>
<keyword evidence="2" id="KW-0472">Membrane</keyword>
<gene>
    <name evidence="3" type="ORF">DR950_01275</name>
</gene>